<gene>
    <name evidence="1" type="ORF">SDC9_182416</name>
</gene>
<dbReference type="EMBL" id="VSSQ01088216">
    <property type="protein sequence ID" value="MPN34922.1"/>
    <property type="molecule type" value="Genomic_DNA"/>
</dbReference>
<reference evidence="1" key="1">
    <citation type="submission" date="2019-08" db="EMBL/GenBank/DDBJ databases">
        <authorList>
            <person name="Kucharzyk K."/>
            <person name="Murdoch R.W."/>
            <person name="Higgins S."/>
            <person name="Loffler F."/>
        </authorList>
    </citation>
    <scope>NUCLEOTIDE SEQUENCE</scope>
</reference>
<organism evidence="1">
    <name type="scientific">bioreactor metagenome</name>
    <dbReference type="NCBI Taxonomy" id="1076179"/>
    <lineage>
        <taxon>unclassified sequences</taxon>
        <taxon>metagenomes</taxon>
        <taxon>ecological metagenomes</taxon>
    </lineage>
</organism>
<comment type="caution">
    <text evidence="1">The sequence shown here is derived from an EMBL/GenBank/DDBJ whole genome shotgun (WGS) entry which is preliminary data.</text>
</comment>
<accession>A0A645H982</accession>
<proteinExistence type="predicted"/>
<name>A0A645H982_9ZZZZ</name>
<evidence type="ECO:0000313" key="1">
    <source>
        <dbReference type="EMBL" id="MPN34922.1"/>
    </source>
</evidence>
<dbReference type="AlphaFoldDB" id="A0A645H982"/>
<protein>
    <submittedName>
        <fullName evidence="1">Uncharacterized protein</fullName>
    </submittedName>
</protein>
<sequence>MTIEAAKYIIALDAAISCMLSIFDSARENGKHIDEIEQLKKLKLDIYNQQKTNDNAG</sequence>